<protein>
    <recommendedName>
        <fullName evidence="2">Bridge-like lipid transfer protein family member 1 middle region domain-containing protein</fullName>
    </recommendedName>
</protein>
<gene>
    <name evidence="3" type="ORF">HPB51_013101</name>
</gene>
<feature type="domain" description="Bridge-like lipid transfer protein family member 1 middle region" evidence="2">
    <location>
        <begin position="8"/>
        <end position="155"/>
    </location>
</feature>
<feature type="region of interest" description="Disordered" evidence="1">
    <location>
        <begin position="45"/>
        <end position="66"/>
    </location>
</feature>
<evidence type="ECO:0000313" key="3">
    <source>
        <dbReference type="EMBL" id="KAH8040931.1"/>
    </source>
</evidence>
<dbReference type="VEuPathDB" id="VectorBase:LOC119178733"/>
<reference evidence="3" key="2">
    <citation type="submission" date="2021-09" db="EMBL/GenBank/DDBJ databases">
        <authorList>
            <person name="Jia N."/>
            <person name="Wang J."/>
            <person name="Shi W."/>
            <person name="Du L."/>
            <person name="Sun Y."/>
            <person name="Zhan W."/>
            <person name="Jiang J."/>
            <person name="Wang Q."/>
            <person name="Zhang B."/>
            <person name="Ji P."/>
            <person name="Sakyi L.B."/>
            <person name="Cui X."/>
            <person name="Yuan T."/>
            <person name="Jiang B."/>
            <person name="Yang W."/>
            <person name="Lam T.T.-Y."/>
            <person name="Chang Q."/>
            <person name="Ding S."/>
            <person name="Wang X."/>
            <person name="Zhu J."/>
            <person name="Ruan X."/>
            <person name="Zhao L."/>
            <person name="Wei J."/>
            <person name="Que T."/>
            <person name="Du C."/>
            <person name="Cheng J."/>
            <person name="Dai P."/>
            <person name="Han X."/>
            <person name="Huang E."/>
            <person name="Gao Y."/>
            <person name="Liu J."/>
            <person name="Shao H."/>
            <person name="Ye R."/>
            <person name="Li L."/>
            <person name="Wei W."/>
            <person name="Wang X."/>
            <person name="Wang C."/>
            <person name="Huo Q."/>
            <person name="Li W."/>
            <person name="Guo W."/>
            <person name="Chen H."/>
            <person name="Chen S."/>
            <person name="Zhou L."/>
            <person name="Zhou L."/>
            <person name="Ni X."/>
            <person name="Tian J."/>
            <person name="Zhou Y."/>
            <person name="Sheng Y."/>
            <person name="Liu T."/>
            <person name="Pan Y."/>
            <person name="Xia L."/>
            <person name="Li J."/>
            <person name="Zhao F."/>
            <person name="Cao W."/>
        </authorList>
    </citation>
    <scope>NUCLEOTIDE SEQUENCE</scope>
    <source>
        <strain evidence="3">Rmic-2018</strain>
        <tissue evidence="3">Larvae</tissue>
    </source>
</reference>
<accession>A0A9J6F2R8</accession>
<dbReference type="Proteomes" id="UP000821866">
    <property type="component" value="Chromosome 1"/>
</dbReference>
<dbReference type="InterPro" id="IPR056741">
    <property type="entry name" value="BLTP1_M"/>
</dbReference>
<organism evidence="3 4">
    <name type="scientific">Rhipicephalus microplus</name>
    <name type="common">Cattle tick</name>
    <name type="synonym">Boophilus microplus</name>
    <dbReference type="NCBI Taxonomy" id="6941"/>
    <lineage>
        <taxon>Eukaryota</taxon>
        <taxon>Metazoa</taxon>
        <taxon>Ecdysozoa</taxon>
        <taxon>Arthropoda</taxon>
        <taxon>Chelicerata</taxon>
        <taxon>Arachnida</taxon>
        <taxon>Acari</taxon>
        <taxon>Parasitiformes</taxon>
        <taxon>Ixodida</taxon>
        <taxon>Ixodoidea</taxon>
        <taxon>Ixodidae</taxon>
        <taxon>Rhipicephalinae</taxon>
        <taxon>Rhipicephalus</taxon>
        <taxon>Boophilus</taxon>
    </lineage>
</organism>
<evidence type="ECO:0000313" key="4">
    <source>
        <dbReference type="Proteomes" id="UP000821866"/>
    </source>
</evidence>
<name>A0A9J6F2R8_RHIMP</name>
<dbReference type="PANTHER" id="PTHR31640:SF1">
    <property type="entry name" value="BRIDGE-LIKE LIPID TRANSFER PROTEIN FAMILY MEMBER 1"/>
    <property type="match status" value="1"/>
</dbReference>
<feature type="compositionally biased region" description="Basic and acidic residues" evidence="1">
    <location>
        <begin position="46"/>
        <end position="57"/>
    </location>
</feature>
<dbReference type="InterPro" id="IPR033616">
    <property type="entry name" value="BLTP1"/>
</dbReference>
<dbReference type="PANTHER" id="PTHR31640">
    <property type="entry name" value="TRANSMEMBRANE PROTEIN KIAA1109"/>
    <property type="match status" value="1"/>
</dbReference>
<proteinExistence type="predicted"/>
<dbReference type="AlphaFoldDB" id="A0A9J6F2R8"/>
<dbReference type="Pfam" id="PF25039">
    <property type="entry name" value="BLTP1_M"/>
    <property type="match status" value="1"/>
</dbReference>
<evidence type="ECO:0000256" key="1">
    <source>
        <dbReference type="SAM" id="MobiDB-lite"/>
    </source>
</evidence>
<sequence>MFSLTVAERVPLAVFAMGHVKRIRLLAMLSGLRLEAELSGLQASGTHKETLRERSHQSESSATGRLGPASVVLLEGQPPNHQMVVTMDVGTSQALGSSCGWGPTARHAALLSVGAVHIDIPQHPVVLHSMVTRSSKQLSTTLQELRRSAPGRTAQRQPTEEMALKLSLLRDLITTMANKTPPQPGPSAVHITCGAMYCQRESPIFTSSENSDVDDWLCPSATCTVCPRL</sequence>
<dbReference type="EMBL" id="JABSTU010000001">
    <property type="protein sequence ID" value="KAH8040931.1"/>
    <property type="molecule type" value="Genomic_DNA"/>
</dbReference>
<dbReference type="GO" id="GO:0098793">
    <property type="term" value="C:presynapse"/>
    <property type="evidence" value="ECO:0007669"/>
    <property type="project" value="GOC"/>
</dbReference>
<evidence type="ECO:0000259" key="2">
    <source>
        <dbReference type="Pfam" id="PF25039"/>
    </source>
</evidence>
<comment type="caution">
    <text evidence="3">The sequence shown here is derived from an EMBL/GenBank/DDBJ whole genome shotgun (WGS) entry which is preliminary data.</text>
</comment>
<reference evidence="3" key="1">
    <citation type="journal article" date="2020" name="Cell">
        <title>Large-Scale Comparative Analyses of Tick Genomes Elucidate Their Genetic Diversity and Vector Capacities.</title>
        <authorList>
            <consortium name="Tick Genome and Microbiome Consortium (TIGMIC)"/>
            <person name="Jia N."/>
            <person name="Wang J."/>
            <person name="Shi W."/>
            <person name="Du L."/>
            <person name="Sun Y."/>
            <person name="Zhan W."/>
            <person name="Jiang J.F."/>
            <person name="Wang Q."/>
            <person name="Zhang B."/>
            <person name="Ji P."/>
            <person name="Bell-Sakyi L."/>
            <person name="Cui X.M."/>
            <person name="Yuan T.T."/>
            <person name="Jiang B.G."/>
            <person name="Yang W.F."/>
            <person name="Lam T.T."/>
            <person name="Chang Q.C."/>
            <person name="Ding S.J."/>
            <person name="Wang X.J."/>
            <person name="Zhu J.G."/>
            <person name="Ruan X.D."/>
            <person name="Zhao L."/>
            <person name="Wei J.T."/>
            <person name="Ye R.Z."/>
            <person name="Que T.C."/>
            <person name="Du C.H."/>
            <person name="Zhou Y.H."/>
            <person name="Cheng J.X."/>
            <person name="Dai P.F."/>
            <person name="Guo W.B."/>
            <person name="Han X.H."/>
            <person name="Huang E.J."/>
            <person name="Li L.F."/>
            <person name="Wei W."/>
            <person name="Gao Y.C."/>
            <person name="Liu J.Z."/>
            <person name="Shao H.Z."/>
            <person name="Wang X."/>
            <person name="Wang C.C."/>
            <person name="Yang T.C."/>
            <person name="Huo Q.B."/>
            <person name="Li W."/>
            <person name="Chen H.Y."/>
            <person name="Chen S.E."/>
            <person name="Zhou L.G."/>
            <person name="Ni X.B."/>
            <person name="Tian J.H."/>
            <person name="Sheng Y."/>
            <person name="Liu T."/>
            <person name="Pan Y.S."/>
            <person name="Xia L.Y."/>
            <person name="Li J."/>
            <person name="Zhao F."/>
            <person name="Cao W.C."/>
        </authorList>
    </citation>
    <scope>NUCLEOTIDE SEQUENCE</scope>
    <source>
        <strain evidence="3">Rmic-2018</strain>
    </source>
</reference>
<dbReference type="GO" id="GO:0048488">
    <property type="term" value="P:synaptic vesicle endocytosis"/>
    <property type="evidence" value="ECO:0007669"/>
    <property type="project" value="TreeGrafter"/>
</dbReference>
<keyword evidence="4" id="KW-1185">Reference proteome</keyword>